<dbReference type="SMART" id="SM00062">
    <property type="entry name" value="PBPb"/>
    <property type="match status" value="1"/>
</dbReference>
<dbReference type="eggNOG" id="COG0834">
    <property type="taxonomic scope" value="Bacteria"/>
</dbReference>
<dbReference type="KEGG" id="hch:HCH_02015"/>
<organism evidence="2 3">
    <name type="scientific">Hahella chejuensis (strain KCTC 2396)</name>
    <dbReference type="NCBI Taxonomy" id="349521"/>
    <lineage>
        <taxon>Bacteria</taxon>
        <taxon>Pseudomonadati</taxon>
        <taxon>Pseudomonadota</taxon>
        <taxon>Gammaproteobacteria</taxon>
        <taxon>Oceanospirillales</taxon>
        <taxon>Hahellaceae</taxon>
        <taxon>Hahella</taxon>
    </lineage>
</organism>
<dbReference type="AlphaFoldDB" id="Q2SKH5"/>
<dbReference type="Gene3D" id="3.40.190.10">
    <property type="entry name" value="Periplasmic binding protein-like II"/>
    <property type="match status" value="2"/>
</dbReference>
<dbReference type="STRING" id="349521.HCH_02015"/>
<evidence type="ECO:0000259" key="1">
    <source>
        <dbReference type="SMART" id="SM00062"/>
    </source>
</evidence>
<dbReference type="OrthoDB" id="7354650at2"/>
<name>Q2SKH5_HAHCH</name>
<proteinExistence type="predicted"/>
<dbReference type="Proteomes" id="UP000000238">
    <property type="component" value="Chromosome"/>
</dbReference>
<dbReference type="HOGENOM" id="CLU_064076_8_0_6"/>
<feature type="domain" description="Solute-binding protein family 3/N-terminal" evidence="1">
    <location>
        <begin position="31"/>
        <end position="252"/>
    </location>
</feature>
<keyword evidence="3" id="KW-1185">Reference proteome</keyword>
<accession>Q2SKH5</accession>
<dbReference type="PANTHER" id="PTHR38834:SF3">
    <property type="entry name" value="SOLUTE-BINDING PROTEIN FAMILY 3_N-TERMINAL DOMAIN-CONTAINING PROTEIN"/>
    <property type="match status" value="1"/>
</dbReference>
<evidence type="ECO:0000313" key="3">
    <source>
        <dbReference type="Proteomes" id="UP000000238"/>
    </source>
</evidence>
<dbReference type="Pfam" id="PF00497">
    <property type="entry name" value="SBP_bac_3"/>
    <property type="match status" value="1"/>
</dbReference>
<dbReference type="EMBL" id="CP000155">
    <property type="protein sequence ID" value="ABC28849.1"/>
    <property type="molecule type" value="Genomic_DNA"/>
</dbReference>
<reference evidence="2 3" key="1">
    <citation type="journal article" date="2005" name="Nucleic Acids Res.">
        <title>Genomic blueprint of Hahella chejuensis, a marine microbe producing an algicidal agent.</title>
        <authorList>
            <person name="Jeong H."/>
            <person name="Yim J.H."/>
            <person name="Lee C."/>
            <person name="Choi S.-H."/>
            <person name="Park Y.K."/>
            <person name="Yoon S.H."/>
            <person name="Hur C.-G."/>
            <person name="Kang H.-Y."/>
            <person name="Kim D."/>
            <person name="Lee H.H."/>
            <person name="Park K.H."/>
            <person name="Park S.-H."/>
            <person name="Park H.-S."/>
            <person name="Lee H.K."/>
            <person name="Oh T.K."/>
            <person name="Kim J.F."/>
        </authorList>
    </citation>
    <scope>NUCLEOTIDE SEQUENCE [LARGE SCALE GENOMIC DNA]</scope>
    <source>
        <strain evidence="2 3">KCTC 2396</strain>
    </source>
</reference>
<gene>
    <name evidence="2" type="ordered locus">HCH_02015</name>
</gene>
<dbReference type="InterPro" id="IPR001638">
    <property type="entry name" value="Solute-binding_3/MltF_N"/>
</dbReference>
<protein>
    <submittedName>
        <fullName evidence="2">ABC-type amino acid transport/signal transduction systems, periplasmic component/domain</fullName>
    </submittedName>
</protein>
<evidence type="ECO:0000313" key="2">
    <source>
        <dbReference type="EMBL" id="ABC28849.1"/>
    </source>
</evidence>
<sequence length="252" mass="28777">MTKKLIRLYLAIILLFTVSISPSYSVGLDKKITLLTGDYPPYEIESSKDGLVGYDVEVVNAVFQRAGYEVDIRFFPWKRAINQIESGHVSGGFSIANTPERRKICELSDPISSITPVLAVRADLKEPRPKTLTETLSYRGIGIRGYTFQQELASIGAPHTILNTDEQALLFLTKSRADVFYTVKESSQFLVKSMGLENQIQFVRLQDKEVDYFYVCFSKAWPNYEIYVDVFNKGLKVLKDEGLYDQIHRKYE</sequence>
<dbReference type="SUPFAM" id="SSF53850">
    <property type="entry name" value="Periplasmic binding protein-like II"/>
    <property type="match status" value="1"/>
</dbReference>
<dbReference type="PANTHER" id="PTHR38834">
    <property type="entry name" value="PERIPLASMIC SUBSTRATE BINDING PROTEIN FAMILY 3"/>
    <property type="match status" value="1"/>
</dbReference>
<dbReference type="RefSeq" id="WP_011395920.1">
    <property type="nucleotide sequence ID" value="NC_007645.1"/>
</dbReference>